<evidence type="ECO:0000313" key="2">
    <source>
        <dbReference type="Proteomes" id="UP000433502"/>
    </source>
</evidence>
<organism evidence="1 2">
    <name type="scientific">Rhizobium phage RL2RES</name>
    <dbReference type="NCBI Taxonomy" id="103371"/>
    <lineage>
        <taxon>Viruses</taxon>
        <taxon>Duplodnaviria</taxon>
        <taxon>Heunggongvirae</taxon>
        <taxon>Uroviricota</taxon>
        <taxon>Caudoviricetes</taxon>
        <taxon>Pootjesviridae</taxon>
        <taxon>Innesvirus</taxon>
        <taxon>Innesvirus RL2RES</taxon>
    </lineage>
</organism>
<name>A0A6B9J204_9CAUD</name>
<dbReference type="EMBL" id="MN549361">
    <property type="protein sequence ID" value="QGZ14260.1"/>
    <property type="molecule type" value="Genomic_DNA"/>
</dbReference>
<evidence type="ECO:0000313" key="1">
    <source>
        <dbReference type="EMBL" id="QGZ14260.1"/>
    </source>
</evidence>
<gene>
    <name evidence="1" type="ORF">RL2RES_077</name>
</gene>
<keyword evidence="2" id="KW-1185">Reference proteome</keyword>
<reference evidence="1 2" key="1">
    <citation type="submission" date="2019-10" db="EMBL/GenBank/DDBJ databases">
        <title>Complete genome sequence of bacteriophage vB_RLeM_RL2RES.</title>
        <authorList>
            <person name="Gunathilake D."/>
            <person name="Bhat S."/>
            <person name="Yost C.K."/>
            <person name="Hynes M.F."/>
        </authorList>
    </citation>
    <scope>NUCLEOTIDE SEQUENCE [LARGE SCALE GENOMIC DNA]</scope>
</reference>
<sequence length="99" mass="11623">MIILSTKTFEILLVKSGEFFDIGPDDLRFVLMEIEDGVRTIKDIVESNNYRLLASIIFEHVREEEYEIHGEWNFGRATTPVTKIQKILEQFKQMEEAND</sequence>
<accession>A0A6B9J204</accession>
<protein>
    <submittedName>
        <fullName evidence="1">Uncharacterized protein</fullName>
    </submittedName>
</protein>
<proteinExistence type="predicted"/>
<dbReference type="Proteomes" id="UP000433502">
    <property type="component" value="Segment"/>
</dbReference>